<keyword evidence="5" id="KW-1185">Reference proteome</keyword>
<feature type="domain" description="DUF4283" evidence="2">
    <location>
        <begin position="31"/>
        <end position="102"/>
    </location>
</feature>
<evidence type="ECO:0000259" key="2">
    <source>
        <dbReference type="Pfam" id="PF14111"/>
    </source>
</evidence>
<dbReference type="PANTHER" id="PTHR31286">
    <property type="entry name" value="GLYCINE-RICH CELL WALL STRUCTURAL PROTEIN 1.8-LIKE"/>
    <property type="match status" value="1"/>
</dbReference>
<dbReference type="InterPro" id="IPR025558">
    <property type="entry name" value="DUF4283"/>
</dbReference>
<dbReference type="InterPro" id="IPR040256">
    <property type="entry name" value="At4g02000-like"/>
</dbReference>
<proteinExistence type="predicted"/>
<dbReference type="EMBL" id="JAUUTY010000006">
    <property type="protein sequence ID" value="KAK1619605.1"/>
    <property type="molecule type" value="Genomic_DNA"/>
</dbReference>
<comment type="caution">
    <text evidence="4">The sequence shown here is derived from an EMBL/GenBank/DDBJ whole genome shotgun (WGS) entry which is preliminary data.</text>
</comment>
<gene>
    <name evidence="4" type="ORF">QYE76_025122</name>
</gene>
<feature type="compositionally biased region" description="Basic and acidic residues" evidence="1">
    <location>
        <begin position="250"/>
        <end position="278"/>
    </location>
</feature>
<evidence type="ECO:0000259" key="3">
    <source>
        <dbReference type="Pfam" id="PF14392"/>
    </source>
</evidence>
<evidence type="ECO:0000313" key="4">
    <source>
        <dbReference type="EMBL" id="KAK1619605.1"/>
    </source>
</evidence>
<feature type="region of interest" description="Disordered" evidence="1">
    <location>
        <begin position="239"/>
        <end position="278"/>
    </location>
</feature>
<evidence type="ECO:0008006" key="6">
    <source>
        <dbReference type="Google" id="ProtNLM"/>
    </source>
</evidence>
<evidence type="ECO:0000313" key="5">
    <source>
        <dbReference type="Proteomes" id="UP001231189"/>
    </source>
</evidence>
<protein>
    <recommendedName>
        <fullName evidence="6">DUF4283 domain-containing protein</fullName>
    </recommendedName>
</protein>
<dbReference type="InterPro" id="IPR025836">
    <property type="entry name" value="Zn_knuckle_CX2CX4HX4C"/>
</dbReference>
<evidence type="ECO:0000256" key="1">
    <source>
        <dbReference type="SAM" id="MobiDB-lite"/>
    </source>
</evidence>
<name>A0AAD8RDR2_LOLMU</name>
<organism evidence="4 5">
    <name type="scientific">Lolium multiflorum</name>
    <name type="common">Italian ryegrass</name>
    <name type="synonym">Lolium perenne subsp. multiflorum</name>
    <dbReference type="NCBI Taxonomy" id="4521"/>
    <lineage>
        <taxon>Eukaryota</taxon>
        <taxon>Viridiplantae</taxon>
        <taxon>Streptophyta</taxon>
        <taxon>Embryophyta</taxon>
        <taxon>Tracheophyta</taxon>
        <taxon>Spermatophyta</taxon>
        <taxon>Magnoliopsida</taxon>
        <taxon>Liliopsida</taxon>
        <taxon>Poales</taxon>
        <taxon>Poaceae</taxon>
        <taxon>BOP clade</taxon>
        <taxon>Pooideae</taxon>
        <taxon>Poodae</taxon>
        <taxon>Poeae</taxon>
        <taxon>Poeae Chloroplast Group 2 (Poeae type)</taxon>
        <taxon>Loliodinae</taxon>
        <taxon>Loliinae</taxon>
        <taxon>Lolium</taxon>
    </lineage>
</organism>
<feature type="domain" description="Zinc knuckle CX2CX4HX4C" evidence="3">
    <location>
        <begin position="167"/>
        <end position="212"/>
    </location>
</feature>
<dbReference type="Pfam" id="PF14392">
    <property type="entry name" value="zf-CCHC_4"/>
    <property type="match status" value="1"/>
</dbReference>
<sequence length="278" mass="31949">MKNLELKEGELDDVVVGEEDLVDLRKQARWLAVARVNTKKPFSSEALFETMKYVWGLAHEPELREVDDNLFTFKFFCLGDWNKVMHQGPWLFRKLVVVIAEYDGMPRPAEVPLNNTTVWAQIHSIPELYRNQRVVDQLAQRVGRVQSVEMNHQRWFEGDYVRVKAVIDVTKPLIRFAPLNLPGGRMLLHVKYEKIGFFCDVCGIMGHDMEECGDGIHPPEAIQYGKWLLAKRRVAVGGPRQFRAQGPGRDGGRGRARSRESRRSREGCRRSSEETCIG</sequence>
<dbReference type="Proteomes" id="UP001231189">
    <property type="component" value="Unassembled WGS sequence"/>
</dbReference>
<reference evidence="4" key="1">
    <citation type="submission" date="2023-07" db="EMBL/GenBank/DDBJ databases">
        <title>A chromosome-level genome assembly of Lolium multiflorum.</title>
        <authorList>
            <person name="Chen Y."/>
            <person name="Copetti D."/>
            <person name="Kolliker R."/>
            <person name="Studer B."/>
        </authorList>
    </citation>
    <scope>NUCLEOTIDE SEQUENCE</scope>
    <source>
        <strain evidence="4">02402/16</strain>
        <tissue evidence="4">Leaf</tissue>
    </source>
</reference>
<accession>A0AAD8RDR2</accession>
<dbReference type="Pfam" id="PF14111">
    <property type="entry name" value="DUF4283"/>
    <property type="match status" value="1"/>
</dbReference>
<dbReference type="AlphaFoldDB" id="A0AAD8RDR2"/>
<dbReference type="PANTHER" id="PTHR31286:SF167">
    <property type="entry name" value="OS09G0268800 PROTEIN"/>
    <property type="match status" value="1"/>
</dbReference>